<dbReference type="PANTHER" id="PTHR43975">
    <property type="entry name" value="ZGC:101858"/>
    <property type="match status" value="1"/>
</dbReference>
<dbReference type="Gene3D" id="3.40.50.720">
    <property type="entry name" value="NAD(P)-binding Rossmann-like Domain"/>
    <property type="match status" value="1"/>
</dbReference>
<sequence length="260" mass="27817">MTSFQGKVALITGATSGIGQATARRLASAGCLLAMTGKDQDELMELARQCQRLGASEQQILLLAGDLTEDKNIEEVVARTVEKFCKLDILVHNLSWGGILGDKNKAPSELYDEAMRLNVRSLFYLTKLSAPHLIATKGCIVINYNVPSFTSSTDKIVYSMAKLALDQFMRSISVDLAPKGVRVNSVNPGAIVDLGTFMNGHGPSKVKQSGKGEHPLGKHSKDKEAAAAIGFLASHDAAMITGELLTIDSGRHIRPGAPKD</sequence>
<proteinExistence type="predicted"/>
<dbReference type="PRINTS" id="PR00081">
    <property type="entry name" value="GDHRDH"/>
</dbReference>
<dbReference type="GO" id="GO:0016491">
    <property type="term" value="F:oxidoreductase activity"/>
    <property type="evidence" value="ECO:0007669"/>
    <property type="project" value="UniProtKB-KW"/>
</dbReference>
<protein>
    <submittedName>
        <fullName evidence="2">Uncharacterized protein</fullName>
    </submittedName>
</protein>
<dbReference type="PROSITE" id="PS00061">
    <property type="entry name" value="ADH_SHORT"/>
    <property type="match status" value="1"/>
</dbReference>
<dbReference type="OrthoDB" id="47007at2759"/>
<evidence type="ECO:0000256" key="1">
    <source>
        <dbReference type="ARBA" id="ARBA00023002"/>
    </source>
</evidence>
<dbReference type="AlphaFoldDB" id="A0A913YYJ8"/>
<reference evidence="2" key="1">
    <citation type="submission" date="2022-11" db="UniProtKB">
        <authorList>
            <consortium name="EnsemblMetazoa"/>
        </authorList>
    </citation>
    <scope>IDENTIFICATION</scope>
</reference>
<evidence type="ECO:0000313" key="2">
    <source>
        <dbReference type="EnsemblMetazoa" id="XP_038044638.1"/>
    </source>
</evidence>
<organism evidence="2 3">
    <name type="scientific">Patiria miniata</name>
    <name type="common">Bat star</name>
    <name type="synonym">Asterina miniata</name>
    <dbReference type="NCBI Taxonomy" id="46514"/>
    <lineage>
        <taxon>Eukaryota</taxon>
        <taxon>Metazoa</taxon>
        <taxon>Echinodermata</taxon>
        <taxon>Eleutherozoa</taxon>
        <taxon>Asterozoa</taxon>
        <taxon>Asteroidea</taxon>
        <taxon>Valvatacea</taxon>
        <taxon>Valvatida</taxon>
        <taxon>Asterinidae</taxon>
        <taxon>Patiria</taxon>
    </lineage>
</organism>
<evidence type="ECO:0000313" key="3">
    <source>
        <dbReference type="Proteomes" id="UP000887568"/>
    </source>
</evidence>
<dbReference type="PANTHER" id="PTHR43975:SF2">
    <property type="entry name" value="EG:BACR7A4.14 PROTEIN-RELATED"/>
    <property type="match status" value="1"/>
</dbReference>
<dbReference type="EnsemblMetazoa" id="XM_038188710.1">
    <property type="protein sequence ID" value="XP_038044638.1"/>
    <property type="gene ID" value="LOC119719301"/>
</dbReference>
<name>A0A913YYJ8_PATMI</name>
<dbReference type="RefSeq" id="XP_038044638.1">
    <property type="nucleotide sequence ID" value="XM_038188710.1"/>
</dbReference>
<dbReference type="InterPro" id="IPR002347">
    <property type="entry name" value="SDR_fam"/>
</dbReference>
<dbReference type="SUPFAM" id="SSF51735">
    <property type="entry name" value="NAD(P)-binding Rossmann-fold domains"/>
    <property type="match status" value="1"/>
</dbReference>
<dbReference type="Pfam" id="PF13561">
    <property type="entry name" value="adh_short_C2"/>
    <property type="match status" value="1"/>
</dbReference>
<dbReference type="FunFam" id="3.40.50.720:FF:000084">
    <property type="entry name" value="Short-chain dehydrogenase reductase"/>
    <property type="match status" value="1"/>
</dbReference>
<dbReference type="GeneID" id="119719301"/>
<dbReference type="InterPro" id="IPR020904">
    <property type="entry name" value="Sc_DH/Rdtase_CS"/>
</dbReference>
<accession>A0A913YYJ8</accession>
<keyword evidence="1" id="KW-0560">Oxidoreductase</keyword>
<dbReference type="InterPro" id="IPR036291">
    <property type="entry name" value="NAD(P)-bd_dom_sf"/>
</dbReference>
<dbReference type="OMA" id="VTEERCA"/>
<dbReference type="Proteomes" id="UP000887568">
    <property type="component" value="Unplaced"/>
</dbReference>
<keyword evidence="3" id="KW-1185">Reference proteome</keyword>